<organism evidence="2 3">
    <name type="scientific">Pyrobaculum aerophilum</name>
    <dbReference type="NCBI Taxonomy" id="13773"/>
    <lineage>
        <taxon>Archaea</taxon>
        <taxon>Thermoproteota</taxon>
        <taxon>Thermoprotei</taxon>
        <taxon>Thermoproteales</taxon>
        <taxon>Thermoproteaceae</taxon>
        <taxon>Pyrobaculum</taxon>
    </lineage>
</organism>
<comment type="caution">
    <text evidence="2">The sequence shown here is derived from an EMBL/GenBank/DDBJ whole genome shotgun (WGS) entry which is preliminary data.</text>
</comment>
<name>A0A832SI49_9CREN</name>
<dbReference type="Proteomes" id="UP000651120">
    <property type="component" value="Unassembled WGS sequence"/>
</dbReference>
<dbReference type="EMBL" id="DUJP01000028">
    <property type="protein sequence ID" value="HII47268.1"/>
    <property type="molecule type" value="Genomic_DNA"/>
</dbReference>
<evidence type="ECO:0008006" key="4">
    <source>
        <dbReference type="Google" id="ProtNLM"/>
    </source>
</evidence>
<accession>A0A832SI49</accession>
<evidence type="ECO:0000256" key="1">
    <source>
        <dbReference type="SAM" id="Phobius"/>
    </source>
</evidence>
<sequence length="204" mass="23007">MNSNTDMENKNTILKVVTITIVVASIVAIVVFTQAMWGGPTYGWGSEANWWGGMMGGCPMMGWWGGIANVNDSNVGEYVKQRTGYDVISIEKYSNSYYVIIGIGEKPQYEILVFPNGFIHPEPQSMMWYGAPMRITEEEARSIAERWLAKYFPGAEIEEAYVFPGYYTFHFKIGGDMQMLSVNGYNGAVWFHSWHGKYLGEVEG</sequence>
<keyword evidence="1" id="KW-0812">Transmembrane</keyword>
<proteinExistence type="predicted"/>
<keyword evidence="1" id="KW-0472">Membrane</keyword>
<gene>
    <name evidence="2" type="ORF">HA333_07445</name>
</gene>
<feature type="transmembrane region" description="Helical" evidence="1">
    <location>
        <begin position="49"/>
        <end position="70"/>
    </location>
</feature>
<evidence type="ECO:0000313" key="2">
    <source>
        <dbReference type="EMBL" id="HII47268.1"/>
    </source>
</evidence>
<reference evidence="2" key="1">
    <citation type="journal article" date="2020" name="bioRxiv">
        <title>A rank-normalized archaeal taxonomy based on genome phylogeny resolves widespread incomplete and uneven classifications.</title>
        <authorList>
            <person name="Rinke C."/>
            <person name="Chuvochina M."/>
            <person name="Mussig A.J."/>
            <person name="Chaumeil P.-A."/>
            <person name="Waite D.W."/>
            <person name="Whitman W.B."/>
            <person name="Parks D.H."/>
            <person name="Hugenholtz P."/>
        </authorList>
    </citation>
    <scope>NUCLEOTIDE SEQUENCE</scope>
    <source>
        <strain evidence="2">UBA8839</strain>
    </source>
</reference>
<keyword evidence="1" id="KW-1133">Transmembrane helix</keyword>
<evidence type="ECO:0000313" key="3">
    <source>
        <dbReference type="Proteomes" id="UP000651120"/>
    </source>
</evidence>
<protein>
    <recommendedName>
        <fullName evidence="4">Peptidase M4</fullName>
    </recommendedName>
</protein>
<dbReference type="AlphaFoldDB" id="A0A832SI49"/>
<feature type="transmembrane region" description="Helical" evidence="1">
    <location>
        <begin position="12"/>
        <end position="37"/>
    </location>
</feature>